<feature type="domain" description="TonB-dependent receptor plug" evidence="12">
    <location>
        <begin position="120"/>
        <end position="226"/>
    </location>
</feature>
<dbReference type="Gene3D" id="2.60.40.1120">
    <property type="entry name" value="Carboxypeptidase-like, regulatory domain"/>
    <property type="match status" value="1"/>
</dbReference>
<evidence type="ECO:0000256" key="10">
    <source>
        <dbReference type="SAM" id="SignalP"/>
    </source>
</evidence>
<feature type="chain" id="PRO_5045093480" evidence="10">
    <location>
        <begin position="21"/>
        <end position="787"/>
    </location>
</feature>
<dbReference type="EMBL" id="JARFVB010000001">
    <property type="protein sequence ID" value="MDF0714556.1"/>
    <property type="molecule type" value="Genomic_DNA"/>
</dbReference>
<dbReference type="PROSITE" id="PS52016">
    <property type="entry name" value="TONB_DEPENDENT_REC_3"/>
    <property type="match status" value="1"/>
</dbReference>
<dbReference type="Pfam" id="PF00593">
    <property type="entry name" value="TonB_dep_Rec_b-barrel"/>
    <property type="match status" value="1"/>
</dbReference>
<dbReference type="SUPFAM" id="SSF56935">
    <property type="entry name" value="Porins"/>
    <property type="match status" value="1"/>
</dbReference>
<gene>
    <name evidence="13" type="ORF">PY092_00215</name>
</gene>
<dbReference type="InterPro" id="IPR037066">
    <property type="entry name" value="Plug_dom_sf"/>
</dbReference>
<dbReference type="InterPro" id="IPR039426">
    <property type="entry name" value="TonB-dep_rcpt-like"/>
</dbReference>
<evidence type="ECO:0000256" key="9">
    <source>
        <dbReference type="RuleBase" id="RU003357"/>
    </source>
</evidence>
<comment type="subcellular location">
    <subcellularLocation>
        <location evidence="1 8">Cell outer membrane</location>
        <topology evidence="1 8">Multi-pass membrane protein</topology>
    </subcellularLocation>
</comment>
<protein>
    <submittedName>
        <fullName evidence="13">TonB-dependent receptor</fullName>
    </submittedName>
</protein>
<dbReference type="Pfam" id="PF07715">
    <property type="entry name" value="Plug"/>
    <property type="match status" value="1"/>
</dbReference>
<accession>A0ABT5XTP4</accession>
<feature type="domain" description="TonB-dependent receptor-like beta-barrel" evidence="11">
    <location>
        <begin position="305"/>
        <end position="749"/>
    </location>
</feature>
<keyword evidence="13" id="KW-0675">Receptor</keyword>
<comment type="similarity">
    <text evidence="8 9">Belongs to the TonB-dependent receptor family.</text>
</comment>
<dbReference type="InterPro" id="IPR012910">
    <property type="entry name" value="Plug_dom"/>
</dbReference>
<keyword evidence="2 8" id="KW-0813">Transport</keyword>
<evidence type="ECO:0000256" key="6">
    <source>
        <dbReference type="ARBA" id="ARBA00023136"/>
    </source>
</evidence>
<keyword evidence="6 8" id="KW-0472">Membrane</keyword>
<name>A0ABT5XTP4_9FLAO</name>
<dbReference type="InterPro" id="IPR000531">
    <property type="entry name" value="Beta-barrel_TonB"/>
</dbReference>
<evidence type="ECO:0000259" key="11">
    <source>
        <dbReference type="Pfam" id="PF00593"/>
    </source>
</evidence>
<dbReference type="CDD" id="cd01347">
    <property type="entry name" value="ligand_gated_channel"/>
    <property type="match status" value="1"/>
</dbReference>
<keyword evidence="7 8" id="KW-0998">Cell outer membrane</keyword>
<dbReference type="PANTHER" id="PTHR30069:SF57">
    <property type="entry name" value="TONB-DEPENDENT RECEPTOR"/>
    <property type="match status" value="1"/>
</dbReference>
<dbReference type="InterPro" id="IPR036942">
    <property type="entry name" value="Beta-barrel_TonB_sf"/>
</dbReference>
<reference evidence="13 14" key="1">
    <citation type="submission" date="2023-03" db="EMBL/GenBank/DDBJ databases">
        <title>Muricauda XX sp. nov. and Muricauda XXX sp. nov., two novel species isolated from Okinawa Trough.</title>
        <authorList>
            <person name="Cao W."/>
            <person name="Deng X."/>
        </authorList>
    </citation>
    <scope>NUCLEOTIDE SEQUENCE [LARGE SCALE GENOMIC DNA]</scope>
    <source>
        <strain evidence="13 14">334s03</strain>
    </source>
</reference>
<sequence>MNIEKYFLFCLILIGQIASAQSNQATISGNVATADGSVPYATVFVANGTEGTLTDAKGNYELQVSPGELTIQVSSQGYRKASKTVKVMPGVSITLNFTLLEDALGLDEVVISATRNRVERRNAPVVVSTLKPKLLTATQSTSLADGLKFAPGVRVETNCQNCGFTQVRLNGLEGGYTQILLNSRPVFSSLLGVYGLEQIPTNIIERVEVVRSGGSALYGSNAIAGTVNVITKDPILNTWEIGSTMALVDGDAVDRMVTFNTSIVADDLNSGVTLFGNYRNRDAYDANGDGFTEMVELQNNTVGAKAFLRPNDRSRVSLNLNAIKEFRRGGDKLDLAPHFTDITEQLDHNTFLGGADYEINSKDRSSLYQVYTSASHTNRGSYYGGLGGERTYQDSISANNAYGSTKDLAWVNGLQYTKTFKNKNVLTSGAEFNHAKTEDGIPGYDRLIDQKVNSLGAYAQYEWKLSDVFTTLIGARLDNVSVDGDYAIGGIQRESDISQTAFSPRLTLAYQITKDLKFRGGYARGFRAPQAFNEDLHISSVGGEPQFVILSDDLETEYSNAYTGSFNYSKNVGLLQMDFLIEGFYTDIEGPFTVVSTGAVLDNGSILEEVRNGSGAKVYGANFEFGVSPDPQWQFQLGGTLQKAEYDEAQALFESDGTPGEFDIYVDEFVRNPNLYGYLNVSWLPSDAFNMDITSSYTGSMTVPHVISDTGFMELMDTDAFYDLNIKLESHFDFNENFMVTFTGGIKNLFNSFQDDFDTGAGRDSDYIYGPNAPRTIFFGLKLGKLH</sequence>
<keyword evidence="3 8" id="KW-1134">Transmembrane beta strand</keyword>
<evidence type="ECO:0000256" key="4">
    <source>
        <dbReference type="ARBA" id="ARBA00022692"/>
    </source>
</evidence>
<keyword evidence="10" id="KW-0732">Signal</keyword>
<evidence type="ECO:0000313" key="13">
    <source>
        <dbReference type="EMBL" id="MDF0714556.1"/>
    </source>
</evidence>
<evidence type="ECO:0000256" key="3">
    <source>
        <dbReference type="ARBA" id="ARBA00022452"/>
    </source>
</evidence>
<dbReference type="Gene3D" id="2.170.130.10">
    <property type="entry name" value="TonB-dependent receptor, plug domain"/>
    <property type="match status" value="1"/>
</dbReference>
<dbReference type="Gene3D" id="2.40.170.20">
    <property type="entry name" value="TonB-dependent receptor, beta-barrel domain"/>
    <property type="match status" value="1"/>
</dbReference>
<organism evidence="13 14">
    <name type="scientific">Flagellimonas yonaguniensis</name>
    <dbReference type="NCBI Taxonomy" id="3031325"/>
    <lineage>
        <taxon>Bacteria</taxon>
        <taxon>Pseudomonadati</taxon>
        <taxon>Bacteroidota</taxon>
        <taxon>Flavobacteriia</taxon>
        <taxon>Flavobacteriales</taxon>
        <taxon>Flavobacteriaceae</taxon>
        <taxon>Flagellimonas</taxon>
    </lineage>
</organism>
<dbReference type="InterPro" id="IPR008969">
    <property type="entry name" value="CarboxyPept-like_regulatory"/>
</dbReference>
<proteinExistence type="inferred from homology"/>
<dbReference type="RefSeq" id="WP_275613858.1">
    <property type="nucleotide sequence ID" value="NZ_JARFVB010000001.1"/>
</dbReference>
<evidence type="ECO:0000256" key="7">
    <source>
        <dbReference type="ARBA" id="ARBA00023237"/>
    </source>
</evidence>
<evidence type="ECO:0000259" key="12">
    <source>
        <dbReference type="Pfam" id="PF07715"/>
    </source>
</evidence>
<dbReference type="Pfam" id="PF13715">
    <property type="entry name" value="CarbopepD_reg_2"/>
    <property type="match status" value="1"/>
</dbReference>
<keyword evidence="5 9" id="KW-0798">TonB box</keyword>
<feature type="signal peptide" evidence="10">
    <location>
        <begin position="1"/>
        <end position="20"/>
    </location>
</feature>
<evidence type="ECO:0000256" key="8">
    <source>
        <dbReference type="PROSITE-ProRule" id="PRU01360"/>
    </source>
</evidence>
<evidence type="ECO:0000256" key="2">
    <source>
        <dbReference type="ARBA" id="ARBA00022448"/>
    </source>
</evidence>
<keyword evidence="4 8" id="KW-0812">Transmembrane</keyword>
<evidence type="ECO:0000256" key="1">
    <source>
        <dbReference type="ARBA" id="ARBA00004571"/>
    </source>
</evidence>
<dbReference type="SUPFAM" id="SSF49464">
    <property type="entry name" value="Carboxypeptidase regulatory domain-like"/>
    <property type="match status" value="1"/>
</dbReference>
<dbReference type="PANTHER" id="PTHR30069">
    <property type="entry name" value="TONB-DEPENDENT OUTER MEMBRANE RECEPTOR"/>
    <property type="match status" value="1"/>
</dbReference>
<evidence type="ECO:0000313" key="14">
    <source>
        <dbReference type="Proteomes" id="UP001221366"/>
    </source>
</evidence>
<dbReference type="Proteomes" id="UP001221366">
    <property type="component" value="Unassembled WGS sequence"/>
</dbReference>
<evidence type="ECO:0000256" key="5">
    <source>
        <dbReference type="ARBA" id="ARBA00023077"/>
    </source>
</evidence>
<comment type="caution">
    <text evidence="13">The sequence shown here is derived from an EMBL/GenBank/DDBJ whole genome shotgun (WGS) entry which is preliminary data.</text>
</comment>
<keyword evidence="14" id="KW-1185">Reference proteome</keyword>